<dbReference type="InterPro" id="IPR002301">
    <property type="entry name" value="Ile-tRNA-ligase"/>
</dbReference>
<dbReference type="SUPFAM" id="SSF50677">
    <property type="entry name" value="ValRS/IleRS/LeuRS editing domain"/>
    <property type="match status" value="1"/>
</dbReference>
<evidence type="ECO:0000256" key="9">
    <source>
        <dbReference type="ARBA" id="ARBA00025217"/>
    </source>
</evidence>
<dbReference type="EC" id="6.1.1.5" evidence="2 11"/>
<dbReference type="Pfam" id="PF00133">
    <property type="entry name" value="tRNA-synt_1"/>
    <property type="match status" value="1"/>
</dbReference>
<dbReference type="InterPro" id="IPR050081">
    <property type="entry name" value="Ile-tRNA_ligase"/>
</dbReference>
<evidence type="ECO:0000256" key="5">
    <source>
        <dbReference type="ARBA" id="ARBA00022741"/>
    </source>
</evidence>
<evidence type="ECO:0000256" key="3">
    <source>
        <dbReference type="ARBA" id="ARBA00022490"/>
    </source>
</evidence>
<keyword evidence="5 12" id="KW-0547">Nucleotide-binding</keyword>
<keyword evidence="3" id="KW-0963">Cytoplasm</keyword>
<protein>
    <recommendedName>
        <fullName evidence="2 11">Isoleucine--tRNA ligase</fullName>
        <ecNumber evidence="2 11">6.1.1.5</ecNumber>
    </recommendedName>
</protein>
<evidence type="ECO:0000313" key="16">
    <source>
        <dbReference type="Proteomes" id="UP000001303"/>
    </source>
</evidence>
<evidence type="ECO:0000256" key="12">
    <source>
        <dbReference type="RuleBase" id="RU363035"/>
    </source>
</evidence>
<feature type="domain" description="Methionyl/Valyl/Leucyl/Isoleucyl-tRNA synthetase anticodon-binding" evidence="14">
    <location>
        <begin position="695"/>
        <end position="845"/>
    </location>
</feature>
<dbReference type="InterPro" id="IPR013155">
    <property type="entry name" value="M/V/L/I-tRNA-synth_anticd-bd"/>
</dbReference>
<keyword evidence="6 12" id="KW-0067">ATP-binding</keyword>
<dbReference type="GO" id="GO:0006428">
    <property type="term" value="P:isoleucyl-tRNA aminoacylation"/>
    <property type="evidence" value="ECO:0007669"/>
    <property type="project" value="UniProtKB-UniRule"/>
</dbReference>
<comment type="function">
    <text evidence="9">Catalyzes the attachment of isoleucine to tRNA(Ile). As IleRS can inadvertently accommodate and process structurally similar amino acids such as valine, to avoid such errors it has two additional distinct tRNA(Ile)-dependent editing activities. One activity is designated as 'pretransfer' editing and involves the hydrolysis of activated Val-AMP. The other activity is designated 'posttransfer' editing and involves deacylation of mischarged Val-tRNA(Ile).</text>
</comment>
<evidence type="ECO:0000256" key="1">
    <source>
        <dbReference type="ARBA" id="ARBA00006887"/>
    </source>
</evidence>
<dbReference type="Gene3D" id="3.40.50.620">
    <property type="entry name" value="HUPs"/>
    <property type="match status" value="2"/>
</dbReference>
<dbReference type="GO" id="GO:0002161">
    <property type="term" value="F:aminoacyl-tRNA deacylase activity"/>
    <property type="evidence" value="ECO:0007669"/>
    <property type="project" value="InterPro"/>
</dbReference>
<keyword evidence="4 12" id="KW-0436">Ligase</keyword>
<feature type="domain" description="Aminoacyl-tRNA synthetase class Ia" evidence="13">
    <location>
        <begin position="29"/>
        <end position="643"/>
    </location>
</feature>
<keyword evidence="7 12" id="KW-0648">Protein biosynthesis</keyword>
<keyword evidence="8 12" id="KW-0030">Aminoacyl-tRNA synthetase</keyword>
<dbReference type="PROSITE" id="PS00178">
    <property type="entry name" value="AA_TRNA_LIGASE_I"/>
    <property type="match status" value="1"/>
</dbReference>
<evidence type="ECO:0000256" key="2">
    <source>
        <dbReference type="ARBA" id="ARBA00013165"/>
    </source>
</evidence>
<name>E0TIW1_ZINIC</name>
<evidence type="ECO:0000313" key="15">
    <source>
        <dbReference type="EMBL" id="ADM89738.1"/>
    </source>
</evidence>
<gene>
    <name evidence="15" type="primary">ileS</name>
    <name evidence="15" type="ordered locus">ZICARI_127</name>
</gene>
<sequence length="929" mass="112543">MNLLNNFINIFKINFPMKGNLINNQIFFINKWKKKNIFKIIKKKFIKLPKFILHDGPPYANGKIHIGHALNKILKDIIIKFKNLNFFYAPFILGWDCHGIPIEIEIKKKYGKIKNKIKREKIIRKYVKKQIKNQKKDFINLGIICNTKYYKTMDYNNQSKELEIFGKILKNGYIYNDLKPVPWCFKCKSCLSDSEINYKNVKCKSLFFGFLFYKNKVIKNIFKIKNLNKYNLYIISYTTNPWTIISNQYLNINTNYLYSIIKYKIKNKILFFILENNLINNFLNNKKYKIISKVLGKELEYQLYIHPFANINKFYNRKSKILLSNKVNNKIGTGIVHLSPSNGYDDYIIYKKYNFKNKNIFKLINKKGFFKNKIPIFKNIFFKKSNNIIFNILKKENMFFYIKNIKHENIFCWRHKTTIIYFLTSQWFINMNKIIKKKSLKQLIFNKLKKINFIQKKNKKYFKKLINKRPDWNISRQRKWGVPITLFINKYNKIHNNTFIFLKIIIKKIKKFGINIWNNINLKNNKYKKCNDILDVWFDSGVTHYTILKNSYKNILKFPADLYLEGIDQLRGWFQSSLITSIAYNNSIPYKNLITHGFVIDKNKKKMSKSIGNTITPNNIINKYGTEIFRLWISSIDYNNEILFSNKVFKNIIEYYRKIRNNIRFMLLNIIDFIPNKHYIKFKDMIYIDKYEFIKLYILQNKIIKLYEKYKFNNIIYIILLYISEELNKFYFDILKDRLYTNEINSINRRSAQTLIWQITYTIIILLSPIISFTSEESWIYFINKNIYKINNKTLFTIKYNKIKNIKKKKKILYIFNILKKIKNSLNKKIELFRKNKKIKTNLQLIINLNLNKKIYNIINIIKKELNFFFVISKLIINKNNKNFFKIFLIKKKKCLRCWNYNININNIKKICNICIKNLFYKSIKRLYI</sequence>
<dbReference type="Proteomes" id="UP000001303">
    <property type="component" value="Chromosome"/>
</dbReference>
<evidence type="ECO:0000259" key="13">
    <source>
        <dbReference type="Pfam" id="PF00133"/>
    </source>
</evidence>
<dbReference type="EMBL" id="CP002161">
    <property type="protein sequence ID" value="ADM89738.1"/>
    <property type="molecule type" value="Genomic_DNA"/>
</dbReference>
<accession>E0TIW1</accession>
<dbReference type="KEGG" id="zin:ZICARI_127"/>
<proteinExistence type="inferred from homology"/>
<dbReference type="AlphaFoldDB" id="E0TIW1"/>
<evidence type="ECO:0000256" key="7">
    <source>
        <dbReference type="ARBA" id="ARBA00022917"/>
    </source>
</evidence>
<dbReference type="GO" id="GO:0005829">
    <property type="term" value="C:cytosol"/>
    <property type="evidence" value="ECO:0007669"/>
    <property type="project" value="TreeGrafter"/>
</dbReference>
<reference evidence="15 16" key="1">
    <citation type="journal article" date="2010" name="Genome Biol. Evol.">
        <title>Functional convergence in reduced genomes of bacterial symbionts spanning 200 My of evolution.</title>
        <authorList>
            <person name="McCutcheon J.P."/>
            <person name="Moran N.A."/>
        </authorList>
    </citation>
    <scope>NUCLEOTIDE SEQUENCE [LARGE SCALE GENOMIC DNA]</scope>
    <source>
        <strain evidence="15 16">CARI</strain>
    </source>
</reference>
<dbReference type="SUPFAM" id="SSF52374">
    <property type="entry name" value="Nucleotidylyl transferase"/>
    <property type="match status" value="1"/>
</dbReference>
<evidence type="ECO:0000256" key="6">
    <source>
        <dbReference type="ARBA" id="ARBA00022840"/>
    </source>
</evidence>
<dbReference type="PANTHER" id="PTHR42765">
    <property type="entry name" value="SOLEUCYL-TRNA SYNTHETASE"/>
    <property type="match status" value="1"/>
</dbReference>
<dbReference type="PRINTS" id="PR00984">
    <property type="entry name" value="TRNASYNTHILE"/>
</dbReference>
<evidence type="ECO:0000256" key="8">
    <source>
        <dbReference type="ARBA" id="ARBA00023146"/>
    </source>
</evidence>
<evidence type="ECO:0000259" key="14">
    <source>
        <dbReference type="Pfam" id="PF08264"/>
    </source>
</evidence>
<comment type="similarity">
    <text evidence="1">Belongs to the class-I aminoacyl-tRNA synthetase family. IleS type 1 subfamily.</text>
</comment>
<dbReference type="GO" id="GO:0004822">
    <property type="term" value="F:isoleucine-tRNA ligase activity"/>
    <property type="evidence" value="ECO:0007669"/>
    <property type="project" value="UniProtKB-UniRule"/>
</dbReference>
<dbReference type="NCBIfam" id="TIGR00392">
    <property type="entry name" value="ileS"/>
    <property type="match status" value="1"/>
</dbReference>
<dbReference type="InterPro" id="IPR009008">
    <property type="entry name" value="Val/Leu/Ile-tRNA-synth_edit"/>
</dbReference>
<evidence type="ECO:0000256" key="11">
    <source>
        <dbReference type="NCBIfam" id="TIGR00392"/>
    </source>
</evidence>
<organism evidence="15 16">
    <name type="scientific">Zinderia insecticola (strain CARI)</name>
    <dbReference type="NCBI Taxonomy" id="871271"/>
    <lineage>
        <taxon>Bacteria</taxon>
        <taxon>Pseudomonadati</taxon>
        <taxon>Pseudomonadota</taxon>
        <taxon>Betaproteobacteria</taxon>
        <taxon>Burkholderiales</taxon>
        <taxon>Oxalobacteraceae</taxon>
        <taxon>Candidatus Zinderia</taxon>
    </lineage>
</organism>
<evidence type="ECO:0000256" key="10">
    <source>
        <dbReference type="ARBA" id="ARBA00048359"/>
    </source>
</evidence>
<comment type="catalytic activity">
    <reaction evidence="10">
        <text>tRNA(Ile) + L-isoleucine + ATP = L-isoleucyl-tRNA(Ile) + AMP + diphosphate</text>
        <dbReference type="Rhea" id="RHEA:11060"/>
        <dbReference type="Rhea" id="RHEA-COMP:9666"/>
        <dbReference type="Rhea" id="RHEA-COMP:9695"/>
        <dbReference type="ChEBI" id="CHEBI:30616"/>
        <dbReference type="ChEBI" id="CHEBI:33019"/>
        <dbReference type="ChEBI" id="CHEBI:58045"/>
        <dbReference type="ChEBI" id="CHEBI:78442"/>
        <dbReference type="ChEBI" id="CHEBI:78528"/>
        <dbReference type="ChEBI" id="CHEBI:456215"/>
        <dbReference type="EC" id="6.1.1.5"/>
    </reaction>
</comment>
<evidence type="ECO:0000256" key="4">
    <source>
        <dbReference type="ARBA" id="ARBA00022598"/>
    </source>
</evidence>
<keyword evidence="16" id="KW-1185">Reference proteome</keyword>
<dbReference type="InterPro" id="IPR014729">
    <property type="entry name" value="Rossmann-like_a/b/a_fold"/>
</dbReference>
<dbReference type="InterPro" id="IPR009080">
    <property type="entry name" value="tRNAsynth_Ia_anticodon-bd"/>
</dbReference>
<dbReference type="STRING" id="871271.ZICARI_127"/>
<dbReference type="PANTHER" id="PTHR42765:SF1">
    <property type="entry name" value="ISOLEUCINE--TRNA LIGASE, MITOCHONDRIAL"/>
    <property type="match status" value="1"/>
</dbReference>
<dbReference type="SUPFAM" id="SSF47323">
    <property type="entry name" value="Anticodon-binding domain of a subclass of class I aminoacyl-tRNA synthetases"/>
    <property type="match status" value="1"/>
</dbReference>
<dbReference type="Gene3D" id="1.10.730.20">
    <property type="match status" value="1"/>
</dbReference>
<dbReference type="InterPro" id="IPR001412">
    <property type="entry name" value="aa-tRNA-synth_I_CS"/>
</dbReference>
<dbReference type="InterPro" id="IPR002300">
    <property type="entry name" value="aa-tRNA-synth_Ia"/>
</dbReference>
<dbReference type="Pfam" id="PF08264">
    <property type="entry name" value="Anticodon_1"/>
    <property type="match status" value="1"/>
</dbReference>
<dbReference type="HOGENOM" id="CLU_001493_7_1_4"/>
<dbReference type="GO" id="GO:0005524">
    <property type="term" value="F:ATP binding"/>
    <property type="evidence" value="ECO:0007669"/>
    <property type="project" value="UniProtKB-KW"/>
</dbReference>